<keyword evidence="3" id="KW-0964">Secreted</keyword>
<comment type="cofactor">
    <cofactor evidence="4">
        <name>Ca(2+)</name>
        <dbReference type="ChEBI" id="CHEBI:29108"/>
    </cofactor>
    <text evidence="4">Binds 1 Ca(2+) ion per subunit.</text>
</comment>
<dbReference type="GO" id="GO:0050482">
    <property type="term" value="P:arachidonate secretion"/>
    <property type="evidence" value="ECO:0007669"/>
    <property type="project" value="InterPro"/>
</dbReference>
<dbReference type="GO" id="GO:0005509">
    <property type="term" value="F:calcium ion binding"/>
    <property type="evidence" value="ECO:0007669"/>
    <property type="project" value="InterPro"/>
</dbReference>
<dbReference type="InterPro" id="IPR016090">
    <property type="entry name" value="PLA2-like_dom"/>
</dbReference>
<dbReference type="Pfam" id="PF00068">
    <property type="entry name" value="Phospholip_A2_1"/>
    <property type="match status" value="1"/>
</dbReference>
<name>V5TCT6_MOUSE</name>
<dbReference type="EMBL" id="KF564049">
    <property type="protein sequence ID" value="AHB62399.1"/>
    <property type="molecule type" value="Genomic_DNA"/>
</dbReference>
<dbReference type="InterPro" id="IPR036444">
    <property type="entry name" value="PLipase_A2_dom_sf"/>
</dbReference>
<sequence>MKVLLLLAASIMAFGSIQVQGNIAQFGEMIWLKTGKRAELSYAFYGCHCGLGGKGFPQGCHRPVLCYS</sequence>
<dbReference type="SUPFAM" id="SSF48619">
    <property type="entry name" value="Phospholipase A2, PLA2"/>
    <property type="match status" value="1"/>
</dbReference>
<feature type="domain" description="Phospholipase A2-like central" evidence="6">
    <location>
        <begin position="24"/>
        <end position="58"/>
    </location>
</feature>
<evidence type="ECO:0000256" key="4">
    <source>
        <dbReference type="PIRSR" id="PIRSR601211-2"/>
    </source>
</evidence>
<evidence type="ECO:0000256" key="1">
    <source>
        <dbReference type="ARBA" id="ARBA00004613"/>
    </source>
</evidence>
<dbReference type="GO" id="GO:0006644">
    <property type="term" value="P:phospholipid metabolic process"/>
    <property type="evidence" value="ECO:0007669"/>
    <property type="project" value="InterPro"/>
</dbReference>
<comment type="similarity">
    <text evidence="2">Belongs to the phospholipase A2 family.</text>
</comment>
<organism evidence="7">
    <name type="scientific">Mus musculus</name>
    <name type="common">Mouse</name>
    <dbReference type="NCBI Taxonomy" id="10090"/>
    <lineage>
        <taxon>Eukaryota</taxon>
        <taxon>Metazoa</taxon>
        <taxon>Chordata</taxon>
        <taxon>Craniata</taxon>
        <taxon>Vertebrata</taxon>
        <taxon>Euteleostomi</taxon>
        <taxon>Mammalia</taxon>
        <taxon>Eutheria</taxon>
        <taxon>Euarchontoglires</taxon>
        <taxon>Glires</taxon>
        <taxon>Rodentia</taxon>
        <taxon>Myomorpha</taxon>
        <taxon>Muroidea</taxon>
        <taxon>Muridae</taxon>
        <taxon>Murinae</taxon>
        <taxon>Mus</taxon>
        <taxon>Mus</taxon>
    </lineage>
</organism>
<evidence type="ECO:0000256" key="2">
    <source>
        <dbReference type="ARBA" id="ARBA00007056"/>
    </source>
</evidence>
<feature type="binding site" evidence="4">
    <location>
        <position position="50"/>
    </location>
    <ligand>
        <name>Ca(2+)</name>
        <dbReference type="ChEBI" id="CHEBI:29108"/>
    </ligand>
</feature>
<feature type="binding site" evidence="4">
    <location>
        <position position="52"/>
    </location>
    <ligand>
        <name>Ca(2+)</name>
        <dbReference type="ChEBI" id="CHEBI:29108"/>
    </ligand>
</feature>
<reference evidence="7" key="1">
    <citation type="journal article" date="2014" name="Genetics">
        <title>Human Cancer Xenografts in Outbred Nude Mice Can Be Confounded by Polymorphisms in a Modifier of Tumorigenesis.</title>
        <authorList>
            <person name="Zeineldin M."/>
            <person name="Jensen D."/>
            <person name="Paranjape S.R."/>
            <person name="Parelkar N.K."/>
            <person name="Jokar I."/>
            <person name="Vielhauer G.A."/>
            <person name="Neufeld K.L."/>
        </authorList>
    </citation>
    <scope>NUCLEOTIDE SEQUENCE</scope>
    <source>
        <strain evidence="8">129v</strain>
        <strain evidence="7">C58/J</strain>
    </source>
</reference>
<keyword evidence="4" id="KW-0479">Metal-binding</keyword>
<feature type="signal peptide" evidence="5">
    <location>
        <begin position="1"/>
        <end position="21"/>
    </location>
</feature>
<keyword evidence="5" id="KW-0732">Signal</keyword>
<keyword evidence="4" id="KW-0106">Calcium</keyword>
<proteinExistence type="inferred from homology"/>
<evidence type="ECO:0000256" key="5">
    <source>
        <dbReference type="SAM" id="SignalP"/>
    </source>
</evidence>
<dbReference type="EMBL" id="KF564044">
    <property type="protein sequence ID" value="AHB62394.1"/>
    <property type="molecule type" value="Genomic_DNA"/>
</dbReference>
<comment type="subcellular location">
    <subcellularLocation>
        <location evidence="1">Secreted</location>
    </subcellularLocation>
</comment>
<dbReference type="GO" id="GO:0016042">
    <property type="term" value="P:lipid catabolic process"/>
    <property type="evidence" value="ECO:0007669"/>
    <property type="project" value="InterPro"/>
</dbReference>
<evidence type="ECO:0000259" key="6">
    <source>
        <dbReference type="Pfam" id="PF00068"/>
    </source>
</evidence>
<evidence type="ECO:0000313" key="7">
    <source>
        <dbReference type="EMBL" id="AHB62394.1"/>
    </source>
</evidence>
<gene>
    <name evidence="7" type="primary">Pla2g2a</name>
</gene>
<dbReference type="AlphaFoldDB" id="V5TCT6"/>
<feature type="chain" id="PRO_5009999474" evidence="5">
    <location>
        <begin position="22"/>
        <end position="68"/>
    </location>
</feature>
<dbReference type="GO" id="GO:0004623">
    <property type="term" value="F:phospholipase A2 activity"/>
    <property type="evidence" value="ECO:0007669"/>
    <property type="project" value="InterPro"/>
</dbReference>
<dbReference type="PRINTS" id="PR00389">
    <property type="entry name" value="PHPHLIPASEA2"/>
</dbReference>
<protein>
    <submittedName>
        <fullName evidence="7">Truncated phospholipase A2 group IIa</fullName>
    </submittedName>
</protein>
<dbReference type="GO" id="GO:0005576">
    <property type="term" value="C:extracellular region"/>
    <property type="evidence" value="ECO:0007669"/>
    <property type="project" value="UniProtKB-SubCell"/>
</dbReference>
<evidence type="ECO:0000313" key="8">
    <source>
        <dbReference type="EMBL" id="AHB62399.1"/>
    </source>
</evidence>
<accession>V5TCT6</accession>
<dbReference type="Gene3D" id="1.20.90.10">
    <property type="entry name" value="Phospholipase A2 domain"/>
    <property type="match status" value="1"/>
</dbReference>
<evidence type="ECO:0000256" key="3">
    <source>
        <dbReference type="ARBA" id="ARBA00022525"/>
    </source>
</evidence>
<dbReference type="InterPro" id="IPR001211">
    <property type="entry name" value="PLA2"/>
</dbReference>